<organism evidence="1 2">
    <name type="scientific">Xylanimonas oleitrophica</name>
    <dbReference type="NCBI Taxonomy" id="2607479"/>
    <lineage>
        <taxon>Bacteria</taxon>
        <taxon>Bacillati</taxon>
        <taxon>Actinomycetota</taxon>
        <taxon>Actinomycetes</taxon>
        <taxon>Micrococcales</taxon>
        <taxon>Promicromonosporaceae</taxon>
        <taxon>Xylanimonas</taxon>
    </lineage>
</organism>
<protein>
    <submittedName>
        <fullName evidence="1">Uncharacterized protein</fullName>
    </submittedName>
</protein>
<dbReference type="EMBL" id="QKWH01000001">
    <property type="protein sequence ID" value="PZR55284.1"/>
    <property type="molecule type" value="Genomic_DNA"/>
</dbReference>
<proteinExistence type="predicted"/>
<dbReference type="AlphaFoldDB" id="A0A2W5Y9F3"/>
<evidence type="ECO:0000313" key="2">
    <source>
        <dbReference type="Proteomes" id="UP000248783"/>
    </source>
</evidence>
<dbReference type="Proteomes" id="UP000248783">
    <property type="component" value="Unassembled WGS sequence"/>
</dbReference>
<gene>
    <name evidence="1" type="ORF">DNL40_02625</name>
</gene>
<reference evidence="1 2" key="1">
    <citation type="submission" date="2018-06" db="EMBL/GenBank/DDBJ databases">
        <title>Whole genome sequencing of a novel hydrocarbon degrading bacterial strain, PW21 isolated from oil contaminated produced water sample.</title>
        <authorList>
            <person name="Nagkirti P."/>
            <person name="Shaikh A."/>
            <person name="Gowdaman V."/>
            <person name="Engineer A.E."/>
            <person name="Dagar S."/>
            <person name="Dhakephalkar P.K."/>
        </authorList>
    </citation>
    <scope>NUCLEOTIDE SEQUENCE [LARGE SCALE GENOMIC DNA]</scope>
    <source>
        <strain evidence="1 2">PW21</strain>
    </source>
</reference>
<comment type="caution">
    <text evidence="1">The sequence shown here is derived from an EMBL/GenBank/DDBJ whole genome shotgun (WGS) entry which is preliminary data.</text>
</comment>
<evidence type="ECO:0000313" key="1">
    <source>
        <dbReference type="EMBL" id="PZR55284.1"/>
    </source>
</evidence>
<accession>A0A2W5Y9F3</accession>
<keyword evidence="2" id="KW-1185">Reference proteome</keyword>
<dbReference type="RefSeq" id="WP_111249648.1">
    <property type="nucleotide sequence ID" value="NZ_QKWH01000001.1"/>
</dbReference>
<sequence length="90" mass="9919">MADATPLDRAAKEAYLSRCGYHEGAAVLWGGTTDAVRESWVEFVRPILTAALDVEEMALLVLATKPIDLDESDARELAEALRAHLLRERP</sequence>
<name>A0A2W5Y9F3_9MICO</name>